<comment type="caution">
    <text evidence="3">The sequence shown here is derived from an EMBL/GenBank/DDBJ whole genome shotgun (WGS) entry which is preliminary data.</text>
</comment>
<dbReference type="Gene3D" id="3.90.1200.10">
    <property type="match status" value="1"/>
</dbReference>
<protein>
    <recommendedName>
        <fullName evidence="2">Glucose-methanol-choline oxidoreductase N-terminal domain-containing protein</fullName>
    </recommendedName>
</protein>
<dbReference type="Gene3D" id="3.50.50.60">
    <property type="entry name" value="FAD/NAD(P)-binding domain"/>
    <property type="match status" value="1"/>
</dbReference>
<name>A0A8H4GQF1_9EURO</name>
<reference evidence="3" key="1">
    <citation type="journal article" date="2020" name="bioRxiv">
        <title>Genomic and phenotypic heterogeneity of clinical isolates of the human pathogens Aspergillus fumigatus, Aspergillus lentulus and Aspergillus fumigatiaffinis.</title>
        <authorList>
            <person name="dos Santos R.A.C."/>
            <person name="Steenwyk J.L."/>
            <person name="Rivero-Menendez O."/>
            <person name="Mead M.E."/>
            <person name="Silva L.P."/>
            <person name="Bastos R.W."/>
            <person name="Alastruey-Izquierdo A."/>
            <person name="Goldman G.H."/>
            <person name="Rokas A."/>
        </authorList>
    </citation>
    <scope>NUCLEOTIDE SEQUENCE</scope>
    <source>
        <strain evidence="3">CNM-CM6805</strain>
    </source>
</reference>
<gene>
    <name evidence="3" type="ORF">CNMCM6805_004882</name>
</gene>
<reference evidence="3" key="2">
    <citation type="submission" date="2020-04" db="EMBL/GenBank/DDBJ databases">
        <authorList>
            <person name="Santos R.A.C."/>
            <person name="Steenwyk J.L."/>
            <person name="Rivero-Menendez O."/>
            <person name="Mead M.E."/>
            <person name="Silva L.P."/>
            <person name="Bastos R.W."/>
            <person name="Alastruey-Izquierdo A."/>
            <person name="Goldman G.H."/>
            <person name="Rokas A."/>
        </authorList>
    </citation>
    <scope>NUCLEOTIDE SEQUENCE</scope>
    <source>
        <strain evidence="3">CNM-CM6805</strain>
    </source>
</reference>
<dbReference type="SUPFAM" id="SSF56112">
    <property type="entry name" value="Protein kinase-like (PK-like)"/>
    <property type="match status" value="1"/>
</dbReference>
<comment type="similarity">
    <text evidence="1">Belongs to the GMC oxidoreductase family.</text>
</comment>
<dbReference type="CDD" id="cd05120">
    <property type="entry name" value="APH_ChoK_like"/>
    <property type="match status" value="1"/>
</dbReference>
<dbReference type="InterPro" id="IPR002575">
    <property type="entry name" value="Aminoglycoside_PTrfase"/>
</dbReference>
<dbReference type="PANTHER" id="PTHR21310:SF58">
    <property type="entry name" value="AMINOGLYCOSIDE PHOSPHOTRANSFERASE DOMAIN-CONTAINING PROTEIN"/>
    <property type="match status" value="1"/>
</dbReference>
<dbReference type="InterPro" id="IPR036188">
    <property type="entry name" value="FAD/NAD-bd_sf"/>
</dbReference>
<feature type="domain" description="Glucose-methanol-choline oxidoreductase N-terminal" evidence="2">
    <location>
        <begin position="326"/>
        <end position="349"/>
    </location>
</feature>
<dbReference type="InterPro" id="IPR000172">
    <property type="entry name" value="GMC_OxRdtase_N"/>
</dbReference>
<dbReference type="Pfam" id="PF01636">
    <property type="entry name" value="APH"/>
    <property type="match status" value="1"/>
</dbReference>
<keyword evidence="4" id="KW-1185">Reference proteome</keyword>
<evidence type="ECO:0000313" key="3">
    <source>
        <dbReference type="EMBL" id="KAF4226250.1"/>
    </source>
</evidence>
<dbReference type="Proteomes" id="UP000653565">
    <property type="component" value="Unassembled WGS sequence"/>
</dbReference>
<accession>A0A8H4GQF1</accession>
<keyword evidence="1" id="KW-0285">Flavoprotein</keyword>
<dbReference type="AlphaFoldDB" id="A0A8H4GQF1"/>
<evidence type="ECO:0000313" key="4">
    <source>
        <dbReference type="Proteomes" id="UP000653565"/>
    </source>
</evidence>
<dbReference type="GO" id="GO:0016614">
    <property type="term" value="F:oxidoreductase activity, acting on CH-OH group of donors"/>
    <property type="evidence" value="ECO:0007669"/>
    <property type="project" value="InterPro"/>
</dbReference>
<dbReference type="GO" id="GO:0050660">
    <property type="term" value="F:flavin adenine dinucleotide binding"/>
    <property type="evidence" value="ECO:0007669"/>
    <property type="project" value="InterPro"/>
</dbReference>
<evidence type="ECO:0000256" key="1">
    <source>
        <dbReference type="RuleBase" id="RU003968"/>
    </source>
</evidence>
<dbReference type="PANTHER" id="PTHR21310">
    <property type="entry name" value="AMINOGLYCOSIDE PHOSPHOTRANSFERASE-RELATED-RELATED"/>
    <property type="match status" value="1"/>
</dbReference>
<keyword evidence="1" id="KW-0274">FAD</keyword>
<dbReference type="PROSITE" id="PS00623">
    <property type="entry name" value="GMC_OXRED_1"/>
    <property type="match status" value="1"/>
</dbReference>
<dbReference type="Pfam" id="PF00732">
    <property type="entry name" value="GMC_oxred_N"/>
    <property type="match status" value="1"/>
</dbReference>
<dbReference type="InterPro" id="IPR051678">
    <property type="entry name" value="AGP_Transferase"/>
</dbReference>
<dbReference type="SUPFAM" id="SSF51905">
    <property type="entry name" value="FAD/NAD(P)-binding domain"/>
    <property type="match status" value="1"/>
</dbReference>
<sequence>MDTTNYPKETLHSLCGRTIIRISNNLVVKSGNLRSHEAQTLRFIKANTTIPVPKVHDIHWQDDQVVSFVMDYMPGRRLDEAWPTLDSTQKLSIADELHSYINQLRNLRGTYIGAINHGKAIIGQIDSLEGGPFTSEQEFNEFILGDIVPSAPELLRHYARFALSDDHEIVFTHADFAPRNILVDGGRVTAILDWEYAGWYPEYWEYVQALRQLRPMKDWPEYLARILPPSILTTSTATASAKAEREAEADYLIIGGGTTGLLLANRLSSNPTTTVLILDPGKDTRTNPNVTNPTQWLRNAHTEIDWAYPSTPQSYALNRTLSYTAGRILGGTSMINGMTYLRGDKPEIDAWEALGAKGWNWARLWPYYLRTEKFSPPLAWQVDAGAEDVPSFHGERGSVDVCFSMELSRTGWRRVLYC</sequence>
<dbReference type="InterPro" id="IPR011009">
    <property type="entry name" value="Kinase-like_dom_sf"/>
</dbReference>
<organism evidence="3 4">
    <name type="scientific">Aspergillus fumigatiaffinis</name>
    <dbReference type="NCBI Taxonomy" id="340414"/>
    <lineage>
        <taxon>Eukaryota</taxon>
        <taxon>Fungi</taxon>
        <taxon>Dikarya</taxon>
        <taxon>Ascomycota</taxon>
        <taxon>Pezizomycotina</taxon>
        <taxon>Eurotiomycetes</taxon>
        <taxon>Eurotiomycetidae</taxon>
        <taxon>Eurotiales</taxon>
        <taxon>Aspergillaceae</taxon>
        <taxon>Aspergillus</taxon>
        <taxon>Aspergillus subgen. Fumigati</taxon>
    </lineage>
</organism>
<proteinExistence type="inferred from homology"/>
<evidence type="ECO:0000259" key="2">
    <source>
        <dbReference type="PROSITE" id="PS00623"/>
    </source>
</evidence>
<dbReference type="EMBL" id="JAAAPX010000261">
    <property type="protein sequence ID" value="KAF4226250.1"/>
    <property type="molecule type" value="Genomic_DNA"/>
</dbReference>